<dbReference type="InterPro" id="IPR002557">
    <property type="entry name" value="Chitin-bd_dom"/>
</dbReference>
<dbReference type="Gene3D" id="2.170.140.10">
    <property type="entry name" value="Chitin binding domain"/>
    <property type="match status" value="1"/>
</dbReference>
<evidence type="ECO:0000256" key="1">
    <source>
        <dbReference type="SAM" id="MobiDB-lite"/>
    </source>
</evidence>
<dbReference type="GO" id="GO:0008061">
    <property type="term" value="F:chitin binding"/>
    <property type="evidence" value="ECO:0007669"/>
    <property type="project" value="InterPro"/>
</dbReference>
<dbReference type="GO" id="GO:0005576">
    <property type="term" value="C:extracellular region"/>
    <property type="evidence" value="ECO:0007669"/>
    <property type="project" value="InterPro"/>
</dbReference>
<dbReference type="AlphaFoldDB" id="A0A7R9JUB8"/>
<evidence type="ECO:0000313" key="3">
    <source>
        <dbReference type="EMBL" id="CAD7588515.1"/>
    </source>
</evidence>
<sequence>MPLRLPTHPKDKMHSLSKCPLGLHFNPGLHVCDWPQNVGCIVNVTSTTPGAQELEDSNENTEINENIETTTSA</sequence>
<gene>
    <name evidence="3" type="ORF">TGEB3V08_LOCUS2565</name>
</gene>
<dbReference type="Pfam" id="PF01607">
    <property type="entry name" value="CBM_14"/>
    <property type="match status" value="1"/>
</dbReference>
<name>A0A7R9JUB8_TIMGE</name>
<feature type="compositionally biased region" description="Low complexity" evidence="1">
    <location>
        <begin position="60"/>
        <end position="73"/>
    </location>
</feature>
<feature type="domain" description="Chitin-binding type-2" evidence="2">
    <location>
        <begin position="16"/>
        <end position="40"/>
    </location>
</feature>
<feature type="region of interest" description="Disordered" evidence="1">
    <location>
        <begin position="50"/>
        <end position="73"/>
    </location>
</feature>
<proteinExistence type="predicted"/>
<accession>A0A7R9JUB8</accession>
<reference evidence="3" key="1">
    <citation type="submission" date="2020-11" db="EMBL/GenBank/DDBJ databases">
        <authorList>
            <person name="Tran Van P."/>
        </authorList>
    </citation>
    <scope>NUCLEOTIDE SEQUENCE</scope>
</reference>
<organism evidence="3">
    <name type="scientific">Timema genevievae</name>
    <name type="common">Walking stick</name>
    <dbReference type="NCBI Taxonomy" id="629358"/>
    <lineage>
        <taxon>Eukaryota</taxon>
        <taxon>Metazoa</taxon>
        <taxon>Ecdysozoa</taxon>
        <taxon>Arthropoda</taxon>
        <taxon>Hexapoda</taxon>
        <taxon>Insecta</taxon>
        <taxon>Pterygota</taxon>
        <taxon>Neoptera</taxon>
        <taxon>Polyneoptera</taxon>
        <taxon>Phasmatodea</taxon>
        <taxon>Timematodea</taxon>
        <taxon>Timematoidea</taxon>
        <taxon>Timematidae</taxon>
        <taxon>Timema</taxon>
    </lineage>
</organism>
<dbReference type="EMBL" id="OE839764">
    <property type="protein sequence ID" value="CAD7588515.1"/>
    <property type="molecule type" value="Genomic_DNA"/>
</dbReference>
<evidence type="ECO:0000259" key="2">
    <source>
        <dbReference type="Pfam" id="PF01607"/>
    </source>
</evidence>
<dbReference type="SUPFAM" id="SSF57625">
    <property type="entry name" value="Invertebrate chitin-binding proteins"/>
    <property type="match status" value="1"/>
</dbReference>
<protein>
    <recommendedName>
        <fullName evidence="2">Chitin-binding type-2 domain-containing protein</fullName>
    </recommendedName>
</protein>
<dbReference type="InterPro" id="IPR036508">
    <property type="entry name" value="Chitin-bd_dom_sf"/>
</dbReference>